<comment type="catalytic activity">
    <reaction evidence="6 8">
        <text>lipid IVA (E. coli) + CMP-3-deoxy-beta-D-manno-octulosonate = alpha-Kdo-(2-&gt;6)-lipid IVA (E. coli) + CMP + H(+)</text>
        <dbReference type="Rhea" id="RHEA:28066"/>
        <dbReference type="ChEBI" id="CHEBI:15378"/>
        <dbReference type="ChEBI" id="CHEBI:58603"/>
        <dbReference type="ChEBI" id="CHEBI:60364"/>
        <dbReference type="ChEBI" id="CHEBI:60377"/>
        <dbReference type="ChEBI" id="CHEBI:85987"/>
        <dbReference type="EC" id="2.4.99.12"/>
    </reaction>
</comment>
<dbReference type="RefSeq" id="WP_002660698.1">
    <property type="nucleotide sequence ID" value="NZ_JH719942.1"/>
</dbReference>
<dbReference type="InterPro" id="IPR038107">
    <property type="entry name" value="Glycos_transf_N_sf"/>
</dbReference>
<proteinExistence type="inferred from homology"/>
<dbReference type="SUPFAM" id="SSF53756">
    <property type="entry name" value="UDP-Glycosyltransferase/glycogen phosphorylase"/>
    <property type="match status" value="1"/>
</dbReference>
<dbReference type="GO" id="GO:0005886">
    <property type="term" value="C:plasma membrane"/>
    <property type="evidence" value="ECO:0007669"/>
    <property type="project" value="UniProtKB-SubCell"/>
</dbReference>
<evidence type="ECO:0000256" key="4">
    <source>
        <dbReference type="ARBA" id="ARBA00022679"/>
    </source>
</evidence>
<evidence type="ECO:0000256" key="5">
    <source>
        <dbReference type="ARBA" id="ARBA00031445"/>
    </source>
</evidence>
<dbReference type="Gene3D" id="3.40.50.2000">
    <property type="entry name" value="Glycogen Phosphorylase B"/>
    <property type="match status" value="1"/>
</dbReference>
<dbReference type="UniPathway" id="UPA00958"/>
<feature type="active site" description="Proton acceptor" evidence="7">
    <location>
        <position position="64"/>
    </location>
</feature>
<dbReference type="InterPro" id="IPR007507">
    <property type="entry name" value="Glycos_transf_N"/>
</dbReference>
<comment type="subcellular location">
    <subcellularLocation>
        <location evidence="8">Cell membrane</location>
    </subcellularLocation>
</comment>
<keyword evidence="4 8" id="KW-0808">Transferase</keyword>
<comment type="function">
    <text evidence="8">Involved in lipopolysaccharide (LPS) biosynthesis. Catalyzes the transfer of 3-deoxy-D-manno-octulosonate (Kdo) residue(s) from CMP-Kdo to lipid IV(A), the tetraacyldisaccharide-1,4'-bisphosphate precursor of lipid A.</text>
</comment>
<keyword evidence="8" id="KW-0448">Lipopolysaccharide biosynthesis</keyword>
<evidence type="ECO:0000256" key="8">
    <source>
        <dbReference type="RuleBase" id="RU365103"/>
    </source>
</evidence>
<evidence type="ECO:0000256" key="3">
    <source>
        <dbReference type="ARBA" id="ARBA00019077"/>
    </source>
</evidence>
<comment type="similarity">
    <text evidence="8">Belongs to the glycosyltransferase group 1 family.</text>
</comment>
<sequence>MALFFYRLALWAYRLALQLAKPFVPKAKLWTQGRQNWRKKYAKQLAQLPKNKKRYWFHAASLGEFEQGRPLLEALRAQEPEALILLSFFSPSGYEKQKNYALANWVGYLPMDNPKNAEDFIALLAPNQAFFVRYEFWYFYLKVLAKKNIPAYLVSANFWPALPFFKPWGGLFRKMLAQYQQIFVQDEYSKELLASIGCPAIVTGDTRLDRVLRIREEAKNYPSVQEFKGENKLWVLGSSWPADEKICLPFYLDHLQPKNWKLLIAPHEIGEERIQKLLNSLPKDLAIRYSSLSEKELSGQEKILIIDNIGMLSSLYRYANMAYVGGGFGKGIHNTLEPAVYQIPLFFGPNHKKFVEATDLINLGLAQAIRSQEELATAFNGINYQLLAQKAEQYIQAQAGASQKILDYLKQSIE</sequence>
<accession>J0P4N1</accession>
<dbReference type="Gene3D" id="3.40.50.11720">
    <property type="entry name" value="3-Deoxy-D-manno-octulosonic-acid transferase, N-terminal domain"/>
    <property type="match status" value="1"/>
</dbReference>
<dbReference type="InterPro" id="IPR039901">
    <property type="entry name" value="Kdotransferase"/>
</dbReference>
<dbReference type="PANTHER" id="PTHR42755">
    <property type="entry name" value="3-DEOXY-MANNO-OCTULOSONATE CYTIDYLYLTRANSFERASE"/>
    <property type="match status" value="1"/>
</dbReference>
<evidence type="ECO:0000256" key="1">
    <source>
        <dbReference type="ARBA" id="ARBA00004713"/>
    </source>
</evidence>
<dbReference type="PANTHER" id="PTHR42755:SF1">
    <property type="entry name" value="3-DEOXY-D-MANNO-OCTULOSONIC ACID TRANSFERASE, MITOCHONDRIAL-RELATED"/>
    <property type="match status" value="1"/>
</dbReference>
<dbReference type="HOGENOM" id="CLU_036146_2_1_10"/>
<evidence type="ECO:0000313" key="10">
    <source>
        <dbReference type="EMBL" id="EJF54809.1"/>
    </source>
</evidence>
<dbReference type="GO" id="GO:0043842">
    <property type="term" value="F:Kdo transferase activity"/>
    <property type="evidence" value="ECO:0007669"/>
    <property type="project" value="UniProtKB-EC"/>
</dbReference>
<dbReference type="Pfam" id="PF04413">
    <property type="entry name" value="Glycos_transf_N"/>
    <property type="match status" value="1"/>
</dbReference>
<keyword evidence="8" id="KW-0472">Membrane</keyword>
<name>J0P4N1_9BACT</name>
<dbReference type="AlphaFoldDB" id="J0P4N1"/>
<dbReference type="GO" id="GO:0009245">
    <property type="term" value="P:lipid A biosynthetic process"/>
    <property type="evidence" value="ECO:0007669"/>
    <property type="project" value="TreeGrafter"/>
</dbReference>
<gene>
    <name evidence="10" type="ORF">SapgrDRAFT_3163</name>
</gene>
<dbReference type="OrthoDB" id="9789797at2"/>
<evidence type="ECO:0000256" key="2">
    <source>
        <dbReference type="ARBA" id="ARBA00012621"/>
    </source>
</evidence>
<dbReference type="GO" id="GO:0009244">
    <property type="term" value="P:lipopolysaccharide core region biosynthetic process"/>
    <property type="evidence" value="ECO:0007669"/>
    <property type="project" value="UniProtKB-UniRule"/>
</dbReference>
<evidence type="ECO:0000256" key="7">
    <source>
        <dbReference type="PIRSR" id="PIRSR639901-1"/>
    </source>
</evidence>
<keyword evidence="8" id="KW-1003">Cell membrane</keyword>
<evidence type="ECO:0000313" key="11">
    <source>
        <dbReference type="Proteomes" id="UP000005113"/>
    </source>
</evidence>
<dbReference type="EC" id="2.4.99.12" evidence="2 8"/>
<feature type="domain" description="3-deoxy-D-manno-octulosonic-acid transferase N-terminal" evidence="9">
    <location>
        <begin position="37"/>
        <end position="209"/>
    </location>
</feature>
<organism evidence="10 11">
    <name type="scientific">Saprospira grandis DSM 2844</name>
    <dbReference type="NCBI Taxonomy" id="694433"/>
    <lineage>
        <taxon>Bacteria</taxon>
        <taxon>Pseudomonadati</taxon>
        <taxon>Bacteroidota</taxon>
        <taxon>Saprospiria</taxon>
        <taxon>Saprospirales</taxon>
        <taxon>Saprospiraceae</taxon>
        <taxon>Saprospira</taxon>
    </lineage>
</organism>
<comment type="pathway">
    <text evidence="1 8">Bacterial outer membrane biogenesis; LPS core biosynthesis.</text>
</comment>
<evidence type="ECO:0000259" key="9">
    <source>
        <dbReference type="Pfam" id="PF04413"/>
    </source>
</evidence>
<dbReference type="EMBL" id="JH719942">
    <property type="protein sequence ID" value="EJF54809.1"/>
    <property type="molecule type" value="Genomic_DNA"/>
</dbReference>
<dbReference type="Proteomes" id="UP000005113">
    <property type="component" value="Unassembled WGS sequence"/>
</dbReference>
<reference evidence="11" key="1">
    <citation type="journal article" date="2012" name="Stand. Genomic Sci.">
        <title>Permanent draft genome sequence of the gliding predator Saprospira grandis strain Sa g1 (= HR1).</title>
        <authorList>
            <person name="Mavromatis K."/>
            <person name="Chertkov O."/>
            <person name="Lapidus A."/>
            <person name="Nolan M."/>
            <person name="Lucas S."/>
            <person name="Tice H."/>
            <person name="Del Rio T.G."/>
            <person name="Cheng J.F."/>
            <person name="Han C."/>
            <person name="Tapia R."/>
            <person name="Bruce D."/>
            <person name="Goodwin L.A."/>
            <person name="Pitluck S."/>
            <person name="Huntemann M."/>
            <person name="Liolios K."/>
            <person name="Pagani I."/>
            <person name="Ivanova N."/>
            <person name="Mikhailova N."/>
            <person name="Pati A."/>
            <person name="Chen A."/>
            <person name="Palaniappan K."/>
            <person name="Land M."/>
            <person name="Brambilla E.M."/>
            <person name="Rohde M."/>
            <person name="Spring S."/>
            <person name="Goker M."/>
            <person name="Detter J.C."/>
            <person name="Bristow J."/>
            <person name="Eisen J.A."/>
            <person name="Markowitz V."/>
            <person name="Hugenholtz P."/>
            <person name="Kyrpides N.C."/>
            <person name="Klenk H.P."/>
            <person name="Woyke T."/>
        </authorList>
    </citation>
    <scope>NUCLEOTIDE SEQUENCE [LARGE SCALE GENOMIC DNA]</scope>
    <source>
        <strain evidence="11">DSM 2844</strain>
    </source>
</reference>
<evidence type="ECO:0000256" key="6">
    <source>
        <dbReference type="ARBA" id="ARBA00049183"/>
    </source>
</evidence>
<protein>
    <recommendedName>
        <fullName evidence="3 8">3-deoxy-D-manno-octulosonic acid transferase</fullName>
        <shortName evidence="8">Kdo transferase</shortName>
        <ecNumber evidence="2 8">2.4.99.12</ecNumber>
    </recommendedName>
    <alternativeName>
        <fullName evidence="5 8">Lipid IV(A) 3-deoxy-D-manno-octulosonic acid transferase</fullName>
    </alternativeName>
</protein>